<evidence type="ECO:0000313" key="2">
    <source>
        <dbReference type="EMBL" id="KIJ23672.1"/>
    </source>
</evidence>
<protein>
    <submittedName>
        <fullName evidence="2">Uncharacterized protein</fullName>
    </submittedName>
</protein>
<proteinExistence type="predicted"/>
<name>A0A0C9U3I2_SPHS4</name>
<dbReference type="Proteomes" id="UP000054279">
    <property type="component" value="Unassembled WGS sequence"/>
</dbReference>
<evidence type="ECO:0000256" key="1">
    <source>
        <dbReference type="SAM" id="Phobius"/>
    </source>
</evidence>
<feature type="transmembrane region" description="Helical" evidence="1">
    <location>
        <begin position="83"/>
        <end position="108"/>
    </location>
</feature>
<keyword evidence="1" id="KW-0472">Membrane</keyword>
<accession>A0A0C9U3I2</accession>
<sequence length="114" mass="13127">MFLNTQIGLHNLSALHTPKTRCRNVNIYTTSGGDFGYLDELKSGSRFRFRLRIFLLWTLFFSVATILRAFGLTSPRFKRCGDIGVLYFGASAFSLFSHVKWINLVAIFRSSHWK</sequence>
<feature type="transmembrane region" description="Helical" evidence="1">
    <location>
        <begin position="51"/>
        <end position="71"/>
    </location>
</feature>
<reference evidence="2 3" key="1">
    <citation type="submission" date="2014-06" db="EMBL/GenBank/DDBJ databases">
        <title>Evolutionary Origins and Diversification of the Mycorrhizal Mutualists.</title>
        <authorList>
            <consortium name="DOE Joint Genome Institute"/>
            <consortium name="Mycorrhizal Genomics Consortium"/>
            <person name="Kohler A."/>
            <person name="Kuo A."/>
            <person name="Nagy L.G."/>
            <person name="Floudas D."/>
            <person name="Copeland A."/>
            <person name="Barry K.W."/>
            <person name="Cichocki N."/>
            <person name="Veneault-Fourrey C."/>
            <person name="LaButti K."/>
            <person name="Lindquist E.A."/>
            <person name="Lipzen A."/>
            <person name="Lundell T."/>
            <person name="Morin E."/>
            <person name="Murat C."/>
            <person name="Riley R."/>
            <person name="Ohm R."/>
            <person name="Sun H."/>
            <person name="Tunlid A."/>
            <person name="Henrissat B."/>
            <person name="Grigoriev I.V."/>
            <person name="Hibbett D.S."/>
            <person name="Martin F."/>
        </authorList>
    </citation>
    <scope>NUCLEOTIDE SEQUENCE [LARGE SCALE GENOMIC DNA]</scope>
    <source>
        <strain evidence="2 3">SS14</strain>
    </source>
</reference>
<dbReference type="AlphaFoldDB" id="A0A0C9U3I2"/>
<dbReference type="EMBL" id="KN837613">
    <property type="protein sequence ID" value="KIJ23672.1"/>
    <property type="molecule type" value="Genomic_DNA"/>
</dbReference>
<keyword evidence="3" id="KW-1185">Reference proteome</keyword>
<gene>
    <name evidence="2" type="ORF">M422DRAFT_275701</name>
</gene>
<evidence type="ECO:0000313" key="3">
    <source>
        <dbReference type="Proteomes" id="UP000054279"/>
    </source>
</evidence>
<keyword evidence="1" id="KW-0812">Transmembrane</keyword>
<organism evidence="2 3">
    <name type="scientific">Sphaerobolus stellatus (strain SS14)</name>
    <dbReference type="NCBI Taxonomy" id="990650"/>
    <lineage>
        <taxon>Eukaryota</taxon>
        <taxon>Fungi</taxon>
        <taxon>Dikarya</taxon>
        <taxon>Basidiomycota</taxon>
        <taxon>Agaricomycotina</taxon>
        <taxon>Agaricomycetes</taxon>
        <taxon>Phallomycetidae</taxon>
        <taxon>Geastrales</taxon>
        <taxon>Sphaerobolaceae</taxon>
        <taxon>Sphaerobolus</taxon>
    </lineage>
</organism>
<dbReference type="HOGENOM" id="CLU_2122648_0_0_1"/>
<keyword evidence="1" id="KW-1133">Transmembrane helix</keyword>